<evidence type="ECO:0000313" key="1">
    <source>
        <dbReference type="EMBL" id="KRL97615.1"/>
    </source>
</evidence>
<dbReference type="Proteomes" id="UP000051580">
    <property type="component" value="Unassembled WGS sequence"/>
</dbReference>
<protein>
    <submittedName>
        <fullName evidence="1">Uncharacterized protein</fullName>
    </submittedName>
</protein>
<dbReference type="PATRIC" id="fig|1423753.3.peg.1768"/>
<organism evidence="1 2">
    <name type="scientific">Levilactobacillus hammesii DSM 16381</name>
    <dbReference type="NCBI Taxonomy" id="1423753"/>
    <lineage>
        <taxon>Bacteria</taxon>
        <taxon>Bacillati</taxon>
        <taxon>Bacillota</taxon>
        <taxon>Bacilli</taxon>
        <taxon>Lactobacillales</taxon>
        <taxon>Lactobacillaceae</taxon>
        <taxon>Levilactobacillus</taxon>
    </lineage>
</organism>
<evidence type="ECO:0000313" key="2">
    <source>
        <dbReference type="Proteomes" id="UP000051580"/>
    </source>
</evidence>
<dbReference type="AlphaFoldDB" id="A0A0R1UWH5"/>
<dbReference type="EMBL" id="AZFS01000016">
    <property type="protein sequence ID" value="KRL97615.1"/>
    <property type="molecule type" value="Genomic_DNA"/>
</dbReference>
<comment type="caution">
    <text evidence="1">The sequence shown here is derived from an EMBL/GenBank/DDBJ whole genome shotgun (WGS) entry which is preliminary data.</text>
</comment>
<accession>A0A0R1UWH5</accession>
<gene>
    <name evidence="1" type="ORF">FD28_GL001701</name>
</gene>
<keyword evidence="2" id="KW-1185">Reference proteome</keyword>
<proteinExistence type="predicted"/>
<name>A0A0R1UWH5_9LACO</name>
<reference evidence="1 2" key="1">
    <citation type="journal article" date="2015" name="Genome Announc.">
        <title>Expanding the biotechnology potential of lactobacilli through comparative genomics of 213 strains and associated genera.</title>
        <authorList>
            <person name="Sun Z."/>
            <person name="Harris H.M."/>
            <person name="McCann A."/>
            <person name="Guo C."/>
            <person name="Argimon S."/>
            <person name="Zhang W."/>
            <person name="Yang X."/>
            <person name="Jeffery I.B."/>
            <person name="Cooney J.C."/>
            <person name="Kagawa T.F."/>
            <person name="Liu W."/>
            <person name="Song Y."/>
            <person name="Salvetti E."/>
            <person name="Wrobel A."/>
            <person name="Rasinkangas P."/>
            <person name="Parkhill J."/>
            <person name="Rea M.C."/>
            <person name="O'Sullivan O."/>
            <person name="Ritari J."/>
            <person name="Douillard F.P."/>
            <person name="Paul Ross R."/>
            <person name="Yang R."/>
            <person name="Briner A.E."/>
            <person name="Felis G.E."/>
            <person name="de Vos W.M."/>
            <person name="Barrangou R."/>
            <person name="Klaenhammer T.R."/>
            <person name="Caufield P.W."/>
            <person name="Cui Y."/>
            <person name="Zhang H."/>
            <person name="O'Toole P.W."/>
        </authorList>
    </citation>
    <scope>NUCLEOTIDE SEQUENCE [LARGE SCALE GENOMIC DNA]</scope>
    <source>
        <strain evidence="1 2">DSM 16381</strain>
    </source>
</reference>
<sequence>MINGNNGTLQVNKWRFNKGEYAMTKGLAFTFHGGATAFIDRLAVVIDDLDDEDIRLLDQITQWSWTNDCVIPMGGISLSAAEIAQRLNKFDRLKLLDFGNHV</sequence>